<evidence type="ECO:0000313" key="2">
    <source>
        <dbReference type="Proteomes" id="UP000824120"/>
    </source>
</evidence>
<comment type="caution">
    <text evidence="1">The sequence shown here is derived from an EMBL/GenBank/DDBJ whole genome shotgun (WGS) entry which is preliminary data.</text>
</comment>
<keyword evidence="2" id="KW-1185">Reference proteome</keyword>
<organism evidence="1 2">
    <name type="scientific">Solanum commersonii</name>
    <name type="common">Commerson's wild potato</name>
    <name type="synonym">Commerson's nightshade</name>
    <dbReference type="NCBI Taxonomy" id="4109"/>
    <lineage>
        <taxon>Eukaryota</taxon>
        <taxon>Viridiplantae</taxon>
        <taxon>Streptophyta</taxon>
        <taxon>Embryophyta</taxon>
        <taxon>Tracheophyta</taxon>
        <taxon>Spermatophyta</taxon>
        <taxon>Magnoliopsida</taxon>
        <taxon>eudicotyledons</taxon>
        <taxon>Gunneridae</taxon>
        <taxon>Pentapetalae</taxon>
        <taxon>asterids</taxon>
        <taxon>lamiids</taxon>
        <taxon>Solanales</taxon>
        <taxon>Solanaceae</taxon>
        <taxon>Solanoideae</taxon>
        <taxon>Solaneae</taxon>
        <taxon>Solanum</taxon>
    </lineage>
</organism>
<name>A0A9J5XKC9_SOLCO</name>
<evidence type="ECO:0000313" key="1">
    <source>
        <dbReference type="EMBL" id="KAG5587991.1"/>
    </source>
</evidence>
<dbReference type="Proteomes" id="UP000824120">
    <property type="component" value="Chromosome 9"/>
</dbReference>
<dbReference type="EMBL" id="JACXVP010000009">
    <property type="protein sequence ID" value="KAG5587991.1"/>
    <property type="molecule type" value="Genomic_DNA"/>
</dbReference>
<dbReference type="AlphaFoldDB" id="A0A9J5XKC9"/>
<reference evidence="1 2" key="1">
    <citation type="submission" date="2020-09" db="EMBL/GenBank/DDBJ databases">
        <title>De no assembly of potato wild relative species, Solanum commersonii.</title>
        <authorList>
            <person name="Cho K."/>
        </authorList>
    </citation>
    <scope>NUCLEOTIDE SEQUENCE [LARGE SCALE GENOMIC DNA]</scope>
    <source>
        <strain evidence="1">LZ3.2</strain>
        <tissue evidence="1">Leaf</tissue>
    </source>
</reference>
<proteinExistence type="predicted"/>
<accession>A0A9J5XKC9</accession>
<sequence>MNLVKIGPVGGSNGSCWDFKGRDQVAGIFLLSLAQKLFIHFSSFYMSMVEPQIQVTLRLSWIIHQNFLLR</sequence>
<protein>
    <submittedName>
        <fullName evidence="1">Uncharacterized protein</fullName>
    </submittedName>
</protein>
<gene>
    <name evidence="1" type="ORF">H5410_048425</name>
</gene>